<dbReference type="RefSeq" id="WP_386751542.1">
    <property type="nucleotide sequence ID" value="NZ_BAAAIX010000028.1"/>
</dbReference>
<evidence type="ECO:0000313" key="1">
    <source>
        <dbReference type="EMBL" id="MFD1888935.1"/>
    </source>
</evidence>
<protein>
    <submittedName>
        <fullName evidence="1">DUF5998 family protein</fullName>
    </submittedName>
</protein>
<dbReference type="Proteomes" id="UP001597326">
    <property type="component" value="Unassembled WGS sequence"/>
</dbReference>
<organism evidence="1 2">
    <name type="scientific">Luteococcus peritonei</name>
    <dbReference type="NCBI Taxonomy" id="88874"/>
    <lineage>
        <taxon>Bacteria</taxon>
        <taxon>Bacillati</taxon>
        <taxon>Actinomycetota</taxon>
        <taxon>Actinomycetes</taxon>
        <taxon>Propionibacteriales</taxon>
        <taxon>Propionibacteriaceae</taxon>
        <taxon>Luteococcus</taxon>
    </lineage>
</organism>
<dbReference type="Pfam" id="PF19461">
    <property type="entry name" value="DUF5998"/>
    <property type="match status" value="1"/>
</dbReference>
<keyword evidence="2" id="KW-1185">Reference proteome</keyword>
<gene>
    <name evidence="1" type="ORF">ACFSCS_01890</name>
</gene>
<accession>A0ABW4RSC2</accession>
<sequence>MTVATWEHGRVNPSFVLPTALRQEIDACGYFPDFVAESVAMALGDEQVDAHLVHHEATFANDEIHRHLTVLVATPTRLLITHTDDGPATDGLGQPAPTDRAVTSSEAMPLSSVGSVALSRVVASPESHPSAPVVESWLTIGWGTMRRLDLEPAGCQDPTCEADHGYTGTLVGDDITIRMSEAADGAHSVRRLVDFATVLQHATGRRR</sequence>
<proteinExistence type="predicted"/>
<evidence type="ECO:0000313" key="2">
    <source>
        <dbReference type="Proteomes" id="UP001597326"/>
    </source>
</evidence>
<reference evidence="2" key="1">
    <citation type="journal article" date="2019" name="Int. J. Syst. Evol. Microbiol.">
        <title>The Global Catalogue of Microorganisms (GCM) 10K type strain sequencing project: providing services to taxonomists for standard genome sequencing and annotation.</title>
        <authorList>
            <consortium name="The Broad Institute Genomics Platform"/>
            <consortium name="The Broad Institute Genome Sequencing Center for Infectious Disease"/>
            <person name="Wu L."/>
            <person name="Ma J."/>
        </authorList>
    </citation>
    <scope>NUCLEOTIDE SEQUENCE [LARGE SCALE GENOMIC DNA]</scope>
    <source>
        <strain evidence="2">CAIM 431</strain>
    </source>
</reference>
<dbReference type="EMBL" id="JBHUFZ010000005">
    <property type="protein sequence ID" value="MFD1888935.1"/>
    <property type="molecule type" value="Genomic_DNA"/>
</dbReference>
<dbReference type="InterPro" id="IPR046040">
    <property type="entry name" value="DUF5998"/>
</dbReference>
<comment type="caution">
    <text evidence="1">The sequence shown here is derived from an EMBL/GenBank/DDBJ whole genome shotgun (WGS) entry which is preliminary data.</text>
</comment>
<name>A0ABW4RSC2_9ACTN</name>